<dbReference type="AlphaFoldDB" id="A0A0A8ZMW6"/>
<reference evidence="1" key="1">
    <citation type="submission" date="2014-09" db="EMBL/GenBank/DDBJ databases">
        <authorList>
            <person name="Magalhaes I.L.F."/>
            <person name="Oliveira U."/>
            <person name="Santos F.R."/>
            <person name="Vidigal T.H.D.A."/>
            <person name="Brescovit A.D."/>
            <person name="Santos A.J."/>
        </authorList>
    </citation>
    <scope>NUCLEOTIDE SEQUENCE</scope>
    <source>
        <tissue evidence="1">Shoot tissue taken approximately 20 cm above the soil surface</tissue>
    </source>
</reference>
<protein>
    <submittedName>
        <fullName evidence="1">Uncharacterized protein</fullName>
    </submittedName>
</protein>
<sequence length="26" mass="3153">MESKPIYICRLGPFKSWRVVYFDGFL</sequence>
<accession>A0A0A8ZMW6</accession>
<dbReference type="EMBL" id="GBRH01257779">
    <property type="protein sequence ID" value="JAD40116.1"/>
    <property type="molecule type" value="Transcribed_RNA"/>
</dbReference>
<evidence type="ECO:0000313" key="1">
    <source>
        <dbReference type="EMBL" id="JAD40116.1"/>
    </source>
</evidence>
<proteinExistence type="predicted"/>
<name>A0A0A8ZMW6_ARUDO</name>
<organism evidence="1">
    <name type="scientific">Arundo donax</name>
    <name type="common">Giant reed</name>
    <name type="synonym">Donax arundinaceus</name>
    <dbReference type="NCBI Taxonomy" id="35708"/>
    <lineage>
        <taxon>Eukaryota</taxon>
        <taxon>Viridiplantae</taxon>
        <taxon>Streptophyta</taxon>
        <taxon>Embryophyta</taxon>
        <taxon>Tracheophyta</taxon>
        <taxon>Spermatophyta</taxon>
        <taxon>Magnoliopsida</taxon>
        <taxon>Liliopsida</taxon>
        <taxon>Poales</taxon>
        <taxon>Poaceae</taxon>
        <taxon>PACMAD clade</taxon>
        <taxon>Arundinoideae</taxon>
        <taxon>Arundineae</taxon>
        <taxon>Arundo</taxon>
    </lineage>
</organism>
<reference evidence="1" key="2">
    <citation type="journal article" date="2015" name="Data Brief">
        <title>Shoot transcriptome of the giant reed, Arundo donax.</title>
        <authorList>
            <person name="Barrero R.A."/>
            <person name="Guerrero F.D."/>
            <person name="Moolhuijzen P."/>
            <person name="Goolsby J.A."/>
            <person name="Tidwell J."/>
            <person name="Bellgard S.E."/>
            <person name="Bellgard M.I."/>
        </authorList>
    </citation>
    <scope>NUCLEOTIDE SEQUENCE</scope>
    <source>
        <tissue evidence="1">Shoot tissue taken approximately 20 cm above the soil surface</tissue>
    </source>
</reference>